<evidence type="ECO:0000256" key="6">
    <source>
        <dbReference type="ARBA" id="ARBA00022692"/>
    </source>
</evidence>
<evidence type="ECO:0000256" key="15">
    <source>
        <dbReference type="RuleBase" id="RU003848"/>
    </source>
</evidence>
<evidence type="ECO:0000256" key="11">
    <source>
        <dbReference type="ARBA" id="ARBA00023310"/>
    </source>
</evidence>
<dbReference type="PANTHER" id="PTHR33445">
    <property type="entry name" value="ATP SYNTHASE SUBUNIT B', CHLOROPLASTIC"/>
    <property type="match status" value="1"/>
</dbReference>
<keyword evidence="6 14" id="KW-0812">Transmembrane</keyword>
<dbReference type="SUPFAM" id="SSF81573">
    <property type="entry name" value="F1F0 ATP synthase subunit B, membrane domain"/>
    <property type="match status" value="1"/>
</dbReference>
<dbReference type="EMBL" id="CP097095">
    <property type="protein sequence ID" value="UQF79335.1"/>
    <property type="molecule type" value="Genomic_DNA"/>
</dbReference>
<keyword evidence="7 14" id="KW-0375">Hydrogen ion transport</keyword>
<evidence type="ECO:0000256" key="1">
    <source>
        <dbReference type="ARBA" id="ARBA00004162"/>
    </source>
</evidence>
<dbReference type="Gene3D" id="6.10.250.1580">
    <property type="match status" value="1"/>
</dbReference>
<accession>A0A929QR83</accession>
<organism evidence="16 17">
    <name type="scientific">Actinomyces graevenitzii</name>
    <dbReference type="NCBI Taxonomy" id="55565"/>
    <lineage>
        <taxon>Bacteria</taxon>
        <taxon>Bacillati</taxon>
        <taxon>Actinomycetota</taxon>
        <taxon>Actinomycetes</taxon>
        <taxon>Actinomycetales</taxon>
        <taxon>Actinomycetaceae</taxon>
        <taxon>Actinomyces</taxon>
    </lineage>
</organism>
<proteinExistence type="inferred from homology"/>
<dbReference type="AlphaFoldDB" id="A0A929QR83"/>
<dbReference type="PANTHER" id="PTHR33445:SF1">
    <property type="entry name" value="ATP SYNTHASE SUBUNIT B"/>
    <property type="match status" value="1"/>
</dbReference>
<dbReference type="GO" id="GO:0005886">
    <property type="term" value="C:plasma membrane"/>
    <property type="evidence" value="ECO:0007669"/>
    <property type="project" value="UniProtKB-SubCell"/>
</dbReference>
<protein>
    <recommendedName>
        <fullName evidence="14">ATP synthase subunit b</fullName>
    </recommendedName>
    <alternativeName>
        <fullName evidence="14">ATP synthase F(0) sector subunit b</fullName>
    </alternativeName>
    <alternativeName>
        <fullName evidence="14">ATPase subunit I</fullName>
    </alternativeName>
    <alternativeName>
        <fullName evidence="14">F-type ATPase subunit b</fullName>
        <shortName evidence="14">F-ATPase subunit b</shortName>
    </alternativeName>
</protein>
<comment type="function">
    <text evidence="12 14">F(1)F(0) ATP synthase produces ATP from ADP in the presence of a proton or sodium gradient. F-type ATPases consist of two structural domains, F(1) containing the extramembraneous catalytic core and F(0) containing the membrane proton channel, linked together by a central stalk and a peripheral stalk. During catalysis, ATP synthesis in the catalytic domain of F(1) is coupled via a rotary mechanism of the central stalk subunits to proton translocation.</text>
</comment>
<comment type="function">
    <text evidence="14">Component of the F(0) channel, it forms part of the peripheral stalk, linking F(1) to F(0).</text>
</comment>
<dbReference type="InterPro" id="IPR002146">
    <property type="entry name" value="ATP_synth_b/b'su_bac/chlpt"/>
</dbReference>
<dbReference type="InterPro" id="IPR028987">
    <property type="entry name" value="ATP_synth_B-like_membr_sf"/>
</dbReference>
<sequence length="189" mass="20257">MASASVYTAVLAAAHSSEHSEHSILLPEPADLIWGSLCFVVIAVVLLKYALPKFTAILDERTAKIQAGLDFAEQAKSDRTRTQKEAAELVEGARRDAAALRDKAHGEAERILSQARTDAEGEADKALAASKRQLEAETGAAREALRSEVGLLATEIAEKLLRAELSDPKAAARLIDESIAQLETEASVR</sequence>
<evidence type="ECO:0000256" key="3">
    <source>
        <dbReference type="ARBA" id="ARBA00022448"/>
    </source>
</evidence>
<reference evidence="16" key="1">
    <citation type="submission" date="2022-05" db="EMBL/GenBank/DDBJ databases">
        <title>Using nanopore sequencing to obtain complete genomes from saliva samples.</title>
        <authorList>
            <person name="Baker J.L."/>
        </authorList>
    </citation>
    <scope>NUCLEOTIDE SEQUENCE</scope>
    <source>
        <strain evidence="16">JCVI-JB-Ag32</strain>
    </source>
</reference>
<evidence type="ECO:0000256" key="14">
    <source>
        <dbReference type="HAMAP-Rule" id="MF_01398"/>
    </source>
</evidence>
<comment type="similarity">
    <text evidence="2 14 15">Belongs to the ATPase B chain family.</text>
</comment>
<dbReference type="InterPro" id="IPR050059">
    <property type="entry name" value="ATP_synthase_B_chain"/>
</dbReference>
<keyword evidence="4 14" id="KW-1003">Cell membrane</keyword>
<keyword evidence="8 14" id="KW-1133">Transmembrane helix</keyword>
<keyword evidence="5 14" id="KW-0138">CF(0)</keyword>
<dbReference type="KEGG" id="agh:M3I41_07020"/>
<name>A0A929QR83_9ACTO</name>
<dbReference type="NCBIfam" id="TIGR01144">
    <property type="entry name" value="ATP_synt_b"/>
    <property type="match status" value="1"/>
</dbReference>
<keyword evidence="11 14" id="KW-0066">ATP synthesis</keyword>
<evidence type="ECO:0000313" key="17">
    <source>
        <dbReference type="Proteomes" id="UP000830236"/>
    </source>
</evidence>
<evidence type="ECO:0000256" key="4">
    <source>
        <dbReference type="ARBA" id="ARBA00022475"/>
    </source>
</evidence>
<dbReference type="GO" id="GO:0046961">
    <property type="term" value="F:proton-transporting ATPase activity, rotational mechanism"/>
    <property type="evidence" value="ECO:0007669"/>
    <property type="project" value="TreeGrafter"/>
</dbReference>
<evidence type="ECO:0000256" key="12">
    <source>
        <dbReference type="ARBA" id="ARBA00025198"/>
    </source>
</evidence>
<keyword evidence="3 14" id="KW-0813">Transport</keyword>
<dbReference type="HAMAP" id="MF_01398">
    <property type="entry name" value="ATP_synth_b_bprime"/>
    <property type="match status" value="1"/>
</dbReference>
<evidence type="ECO:0000256" key="7">
    <source>
        <dbReference type="ARBA" id="ARBA00022781"/>
    </source>
</evidence>
<evidence type="ECO:0000256" key="8">
    <source>
        <dbReference type="ARBA" id="ARBA00022989"/>
    </source>
</evidence>
<gene>
    <name evidence="14 16" type="primary">atpF</name>
    <name evidence="16" type="ORF">M3I41_07020</name>
</gene>
<dbReference type="GO" id="GO:0045259">
    <property type="term" value="C:proton-transporting ATP synthase complex"/>
    <property type="evidence" value="ECO:0007669"/>
    <property type="project" value="UniProtKB-KW"/>
</dbReference>
<dbReference type="GO" id="GO:0046933">
    <property type="term" value="F:proton-transporting ATP synthase activity, rotational mechanism"/>
    <property type="evidence" value="ECO:0007669"/>
    <property type="project" value="UniProtKB-UniRule"/>
</dbReference>
<comment type="subcellular location">
    <subcellularLocation>
        <location evidence="1 14">Cell membrane</location>
        <topology evidence="1 14">Single-pass membrane protein</topology>
    </subcellularLocation>
</comment>
<evidence type="ECO:0000256" key="9">
    <source>
        <dbReference type="ARBA" id="ARBA00023065"/>
    </source>
</evidence>
<keyword evidence="9 14" id="KW-0406">Ion transport</keyword>
<dbReference type="Pfam" id="PF00430">
    <property type="entry name" value="ATP-synt_B"/>
    <property type="match status" value="1"/>
</dbReference>
<evidence type="ECO:0000313" key="16">
    <source>
        <dbReference type="EMBL" id="UQF79335.1"/>
    </source>
</evidence>
<evidence type="ECO:0000256" key="13">
    <source>
        <dbReference type="ARBA" id="ARBA00025830"/>
    </source>
</evidence>
<evidence type="ECO:0000256" key="2">
    <source>
        <dbReference type="ARBA" id="ARBA00005513"/>
    </source>
</evidence>
<feature type="transmembrane region" description="Helical" evidence="14">
    <location>
        <begin position="32"/>
        <end position="51"/>
    </location>
</feature>
<evidence type="ECO:0000256" key="10">
    <source>
        <dbReference type="ARBA" id="ARBA00023136"/>
    </source>
</evidence>
<dbReference type="Proteomes" id="UP000830236">
    <property type="component" value="Chromosome"/>
</dbReference>
<comment type="subunit">
    <text evidence="13 14">F-type ATPases have 2 components, F(1) - the catalytic core - and F(0) - the membrane proton channel. F(1) has five subunits: alpha(3), beta(3), gamma(1), delta(1), epsilon(1). F(0) has three main subunits: a(1), b(2) and c(10-14). The alpha and beta chains form an alternating ring which encloses part of the gamma chain. F(1) is attached to F(0) by a central stalk formed by the gamma and epsilon chains, while a peripheral stalk is formed by the delta and b chains.</text>
</comment>
<keyword evidence="10 14" id="KW-0472">Membrane</keyword>
<dbReference type="InterPro" id="IPR005864">
    <property type="entry name" value="ATP_synth_F0_bsu_bac"/>
</dbReference>
<dbReference type="CDD" id="cd06503">
    <property type="entry name" value="ATP-synt_Fo_b"/>
    <property type="match status" value="1"/>
</dbReference>
<evidence type="ECO:0000256" key="5">
    <source>
        <dbReference type="ARBA" id="ARBA00022547"/>
    </source>
</evidence>